<evidence type="ECO:0000256" key="6">
    <source>
        <dbReference type="ARBA" id="ARBA00023136"/>
    </source>
</evidence>
<evidence type="ECO:0000256" key="2">
    <source>
        <dbReference type="ARBA" id="ARBA00022448"/>
    </source>
</evidence>
<dbReference type="InterPro" id="IPR016152">
    <property type="entry name" value="PTrfase/Anion_transptr"/>
</dbReference>
<sequence length="567" mass="61060">MHHLDAQQLAVMLLALGLLIGCARLLGEMAQWLHQPAVLGELLAGVFLGPTVLGKLAPEWHVYLFPREGPNAVVLEGISHLAIVLFLLVAGLEVDLSLVWKQGRSSLRVAIASTLIPFLAGLACGWLMPTALGRQGDADPLIFALFLATAMAISALPVIAKILMDMNLYRTDLGMVVVSAAILNDLVGWTVFAVILGLMNPAAGGRAAISQTIGLTLLYAALMLTLGRWLIHRTLPLLQAYTHWPGGVLGFAVTLGLLGAAFTEAIGIHAIFGAFVAGVALGASRHLQERTRMLLDEFVSFIFAPIFFAGIGLRVDFLTQFDLPLVTLVLLLACACKLSGAVLGARWGGLSVRDQWAVGFAMNARGAMELILGLLALEAGVIRQRLFVALVVMALLTSLMGGPMIRLILRQRQPHRLLDYLSPKLFRRDLQAITRREAVQELSQMAAQAADLNADAVTEAVWAREKLVATGIGHQVALPHARLAGLKEPVVVVGLSEAGIEFDAPDGQLAHVVFLILTPKHDPAIQLELSASISEMFREPHAVERVLRAKGFTEFLAAMKTMTPRDR</sequence>
<keyword evidence="3 7" id="KW-0812">Transmembrane</keyword>
<feature type="transmembrane region" description="Helical" evidence="7">
    <location>
        <begin position="268"/>
        <end position="287"/>
    </location>
</feature>
<feature type="transmembrane region" description="Helical" evidence="7">
    <location>
        <begin position="175"/>
        <end position="196"/>
    </location>
</feature>
<keyword evidence="4 7" id="KW-1133">Transmembrane helix</keyword>
<dbReference type="Gene3D" id="3.40.930.10">
    <property type="entry name" value="Mannitol-specific EII, Chain A"/>
    <property type="match status" value="1"/>
</dbReference>
<dbReference type="InterPro" id="IPR002178">
    <property type="entry name" value="PTS_EIIA_type-2_dom"/>
</dbReference>
<evidence type="ECO:0000313" key="9">
    <source>
        <dbReference type="EMBL" id="HGT41185.1"/>
    </source>
</evidence>
<feature type="transmembrane region" description="Helical" evidence="7">
    <location>
        <begin position="208"/>
        <end position="231"/>
    </location>
</feature>
<evidence type="ECO:0000256" key="3">
    <source>
        <dbReference type="ARBA" id="ARBA00022692"/>
    </source>
</evidence>
<reference evidence="9" key="1">
    <citation type="journal article" date="2020" name="mSystems">
        <title>Genome- and Community-Level Interaction Insights into Carbon Utilization and Element Cycling Functions of Hydrothermarchaeota in Hydrothermal Sediment.</title>
        <authorList>
            <person name="Zhou Z."/>
            <person name="Liu Y."/>
            <person name="Xu W."/>
            <person name="Pan J."/>
            <person name="Luo Z.H."/>
            <person name="Li M."/>
        </authorList>
    </citation>
    <scope>NUCLEOTIDE SEQUENCE [LARGE SCALE GENOMIC DNA]</scope>
    <source>
        <strain evidence="9">SpSt-508</strain>
    </source>
</reference>
<dbReference type="PANTHER" id="PTHR32468">
    <property type="entry name" value="CATION/H + ANTIPORTER"/>
    <property type="match status" value="1"/>
</dbReference>
<protein>
    <submittedName>
        <fullName evidence="9">Cation:proton antiporter</fullName>
    </submittedName>
</protein>
<keyword evidence="2" id="KW-0813">Transport</keyword>
<dbReference type="PANTHER" id="PTHR32468:SF0">
    <property type="entry name" value="K(+)_H(+) ANTIPORTER 1"/>
    <property type="match status" value="1"/>
</dbReference>
<organism evidence="9">
    <name type="scientific">Schlesneria paludicola</name>
    <dbReference type="NCBI Taxonomy" id="360056"/>
    <lineage>
        <taxon>Bacteria</taxon>
        <taxon>Pseudomonadati</taxon>
        <taxon>Planctomycetota</taxon>
        <taxon>Planctomycetia</taxon>
        <taxon>Planctomycetales</taxon>
        <taxon>Planctomycetaceae</taxon>
        <taxon>Schlesneria</taxon>
    </lineage>
</organism>
<evidence type="ECO:0000256" key="7">
    <source>
        <dbReference type="SAM" id="Phobius"/>
    </source>
</evidence>
<dbReference type="Gene3D" id="1.20.1530.20">
    <property type="match status" value="1"/>
</dbReference>
<dbReference type="GO" id="GO:0016020">
    <property type="term" value="C:membrane"/>
    <property type="evidence" value="ECO:0007669"/>
    <property type="project" value="UniProtKB-SubCell"/>
</dbReference>
<proteinExistence type="predicted"/>
<feature type="transmembrane region" description="Helical" evidence="7">
    <location>
        <begin position="356"/>
        <end position="375"/>
    </location>
</feature>
<feature type="transmembrane region" description="Helical" evidence="7">
    <location>
        <begin position="325"/>
        <end position="344"/>
    </location>
</feature>
<feature type="transmembrane region" description="Helical" evidence="7">
    <location>
        <begin position="387"/>
        <end position="409"/>
    </location>
</feature>
<evidence type="ECO:0000259" key="8">
    <source>
        <dbReference type="PROSITE" id="PS51094"/>
    </source>
</evidence>
<keyword evidence="5" id="KW-0406">Ion transport</keyword>
<feature type="transmembrane region" description="Helical" evidence="7">
    <location>
        <begin position="294"/>
        <end position="313"/>
    </location>
</feature>
<accession>A0A7C4QSJ0</accession>
<name>A0A7C4QSJ0_9PLAN</name>
<comment type="caution">
    <text evidence="9">The sequence shown here is derived from an EMBL/GenBank/DDBJ whole genome shotgun (WGS) entry which is preliminary data.</text>
</comment>
<dbReference type="SUPFAM" id="SSF55804">
    <property type="entry name" value="Phoshotransferase/anion transport protein"/>
    <property type="match status" value="1"/>
</dbReference>
<dbReference type="PROSITE" id="PS00372">
    <property type="entry name" value="PTS_EIIA_TYPE_2_HIS"/>
    <property type="match status" value="1"/>
</dbReference>
<dbReference type="AlphaFoldDB" id="A0A7C4QSJ0"/>
<dbReference type="InterPro" id="IPR038770">
    <property type="entry name" value="Na+/solute_symporter_sf"/>
</dbReference>
<dbReference type="InterPro" id="IPR006153">
    <property type="entry name" value="Cation/H_exchanger_TM"/>
</dbReference>
<keyword evidence="6 7" id="KW-0472">Membrane</keyword>
<comment type="subcellular location">
    <subcellularLocation>
        <location evidence="1">Membrane</location>
        <topology evidence="1">Multi-pass membrane protein</topology>
    </subcellularLocation>
</comment>
<gene>
    <name evidence="9" type="ORF">ENS64_18210</name>
</gene>
<feature type="transmembrane region" description="Helical" evidence="7">
    <location>
        <begin position="77"/>
        <end position="100"/>
    </location>
</feature>
<dbReference type="CDD" id="cd00211">
    <property type="entry name" value="PTS_IIA_fru"/>
    <property type="match status" value="1"/>
</dbReference>
<dbReference type="GO" id="GO:1902600">
    <property type="term" value="P:proton transmembrane transport"/>
    <property type="evidence" value="ECO:0007669"/>
    <property type="project" value="InterPro"/>
</dbReference>
<feature type="transmembrane region" description="Helical" evidence="7">
    <location>
        <begin position="6"/>
        <end position="26"/>
    </location>
</feature>
<dbReference type="Pfam" id="PF00999">
    <property type="entry name" value="Na_H_Exchanger"/>
    <property type="match status" value="1"/>
</dbReference>
<dbReference type="EMBL" id="DSVQ01000019">
    <property type="protein sequence ID" value="HGT41185.1"/>
    <property type="molecule type" value="Genomic_DNA"/>
</dbReference>
<evidence type="ECO:0000256" key="5">
    <source>
        <dbReference type="ARBA" id="ARBA00023065"/>
    </source>
</evidence>
<dbReference type="PROSITE" id="PS51094">
    <property type="entry name" value="PTS_EIIA_TYPE_2"/>
    <property type="match status" value="1"/>
</dbReference>
<evidence type="ECO:0000256" key="4">
    <source>
        <dbReference type="ARBA" id="ARBA00022989"/>
    </source>
</evidence>
<feature type="transmembrane region" description="Helical" evidence="7">
    <location>
        <begin position="38"/>
        <end position="57"/>
    </location>
</feature>
<feature type="domain" description="PTS EIIA type-2" evidence="8">
    <location>
        <begin position="419"/>
        <end position="562"/>
    </location>
</feature>
<dbReference type="InterPro" id="IPR050794">
    <property type="entry name" value="CPA2_transporter"/>
</dbReference>
<feature type="transmembrane region" description="Helical" evidence="7">
    <location>
        <begin position="243"/>
        <end position="262"/>
    </location>
</feature>
<feature type="transmembrane region" description="Helical" evidence="7">
    <location>
        <begin position="107"/>
        <end position="129"/>
    </location>
</feature>
<dbReference type="GO" id="GO:0015297">
    <property type="term" value="F:antiporter activity"/>
    <property type="evidence" value="ECO:0007669"/>
    <property type="project" value="InterPro"/>
</dbReference>
<feature type="transmembrane region" description="Helical" evidence="7">
    <location>
        <begin position="141"/>
        <end position="163"/>
    </location>
</feature>
<dbReference type="Pfam" id="PF00359">
    <property type="entry name" value="PTS_EIIA_2"/>
    <property type="match status" value="1"/>
</dbReference>
<evidence type="ECO:0000256" key="1">
    <source>
        <dbReference type="ARBA" id="ARBA00004141"/>
    </source>
</evidence>